<dbReference type="SUPFAM" id="SSF51182">
    <property type="entry name" value="RmlC-like cupins"/>
    <property type="match status" value="1"/>
</dbReference>
<evidence type="ECO:0000313" key="5">
    <source>
        <dbReference type="Proteomes" id="UP000603865"/>
    </source>
</evidence>
<dbReference type="GO" id="GO:0016853">
    <property type="term" value="F:isomerase activity"/>
    <property type="evidence" value="ECO:0007669"/>
    <property type="project" value="UniProtKB-KW"/>
</dbReference>
<dbReference type="Gene3D" id="2.60.120.10">
    <property type="entry name" value="Jelly Rolls"/>
    <property type="match status" value="1"/>
</dbReference>
<dbReference type="PANTHER" id="PTHR42742:SF3">
    <property type="entry name" value="FRUCTOKINASE"/>
    <property type="match status" value="1"/>
</dbReference>
<reference evidence="4" key="2">
    <citation type="submission" date="2020-09" db="EMBL/GenBank/DDBJ databases">
        <authorList>
            <person name="Sun Q."/>
            <person name="Ohkuma M."/>
        </authorList>
    </citation>
    <scope>NUCLEOTIDE SEQUENCE</scope>
    <source>
        <strain evidence="4">JCM 31311</strain>
    </source>
</reference>
<dbReference type="CDD" id="cd07010">
    <property type="entry name" value="cupin_PMI_type_I_N_bac"/>
    <property type="match status" value="1"/>
</dbReference>
<dbReference type="GO" id="GO:0046872">
    <property type="term" value="F:metal ion binding"/>
    <property type="evidence" value="ECO:0007669"/>
    <property type="project" value="UniProtKB-KW"/>
</dbReference>
<organism evidence="4 5">
    <name type="scientific">Deinococcus ruber</name>
    <dbReference type="NCBI Taxonomy" id="1848197"/>
    <lineage>
        <taxon>Bacteria</taxon>
        <taxon>Thermotogati</taxon>
        <taxon>Deinococcota</taxon>
        <taxon>Deinococci</taxon>
        <taxon>Deinococcales</taxon>
        <taxon>Deinococcaceae</taxon>
        <taxon>Deinococcus</taxon>
    </lineage>
</organism>
<dbReference type="InterPro" id="IPR014710">
    <property type="entry name" value="RmlC-like_jellyroll"/>
</dbReference>
<keyword evidence="5" id="KW-1185">Reference proteome</keyword>
<dbReference type="InterPro" id="IPR011051">
    <property type="entry name" value="RmlC_Cupin_sf"/>
</dbReference>
<evidence type="ECO:0000256" key="3">
    <source>
        <dbReference type="SAM" id="MobiDB-lite"/>
    </source>
</evidence>
<dbReference type="Proteomes" id="UP000603865">
    <property type="component" value="Unassembled WGS sequence"/>
</dbReference>
<reference evidence="4" key="1">
    <citation type="journal article" date="2014" name="Int. J. Syst. Evol. Microbiol.">
        <title>Complete genome sequence of Corynebacterium casei LMG S-19264T (=DSM 44701T), isolated from a smear-ripened cheese.</title>
        <authorList>
            <consortium name="US DOE Joint Genome Institute (JGI-PGF)"/>
            <person name="Walter F."/>
            <person name="Albersmeier A."/>
            <person name="Kalinowski J."/>
            <person name="Ruckert C."/>
        </authorList>
    </citation>
    <scope>NUCLEOTIDE SEQUENCE</scope>
    <source>
        <strain evidence="4">JCM 31311</strain>
    </source>
</reference>
<name>A0A918CIA5_9DEIO</name>
<feature type="region of interest" description="Disordered" evidence="3">
    <location>
        <begin position="1"/>
        <end position="21"/>
    </location>
</feature>
<evidence type="ECO:0000256" key="2">
    <source>
        <dbReference type="ARBA" id="ARBA00022833"/>
    </source>
</evidence>
<proteinExistence type="predicted"/>
<dbReference type="InterPro" id="IPR051804">
    <property type="entry name" value="Carb_Metab_Reg_Kinase/Isom"/>
</dbReference>
<dbReference type="RefSeq" id="WP_189092543.1">
    <property type="nucleotide sequence ID" value="NZ_BMQL01000039.1"/>
</dbReference>
<comment type="caution">
    <text evidence="4">The sequence shown here is derived from an EMBL/GenBank/DDBJ whole genome shotgun (WGS) entry which is preliminary data.</text>
</comment>
<gene>
    <name evidence="4" type="ORF">GCM10008957_42750</name>
</gene>
<evidence type="ECO:0000313" key="4">
    <source>
        <dbReference type="EMBL" id="GGR26729.1"/>
    </source>
</evidence>
<sequence>MRSQSSQSGQRPTYDKTPTIHVNDHQAWQGWPRLFARLRAEAEQRRAAPTLVIDTYPGTDLTELHRAAAESLPGYDLVNAEDAALSSGELEHVLERFLTPDRVFGVMSPHTLHELYDPAKLAALRTRVADAARPTLVYGWGAALVVDAPTLLVVADLARWELQLRMRRGMPNWHAANPHEDILRKYKRGYFVEWRVADRHKQSLFGHMQFYLETNSPQAPVLIERGAFEASLNEAVSRPFRLVPFFDPGVWGGQWMKDVCDLDPAQPNYAWAFDGVPEENSLLFRYGSADAQITLEMPAMNLTLLRPAELLGHRTYARFGAEFPIRFDLLDTVQGGNLSLQVHPLTTYIQQNFGMAYTQDESYYLLDAEEDAVVYLGLKSGIDRDEMLSELAASQQSGQFDAARYVNAFPARKHDHFPIPAGTIHCSGRNAMVLEISATPYIFTFKLWDWGRLGLDGLPRPVHLEHGRANIVWERDTDWVKRHLLHLVEPLGSGEGWREERTGLNELEFIETRRHWFTAPVPHHTHGTLNMLNLVEGEAAVIESPAHAFEPLTVHYAETFIVPAAVGAYTIRPVRAGEHLATLKASVRGSQEETRPG</sequence>
<dbReference type="EMBL" id="BMQL01000039">
    <property type="protein sequence ID" value="GGR26729.1"/>
    <property type="molecule type" value="Genomic_DNA"/>
</dbReference>
<keyword evidence="4" id="KW-0413">Isomerase</keyword>
<feature type="compositionally biased region" description="Polar residues" evidence="3">
    <location>
        <begin position="1"/>
        <end position="11"/>
    </location>
</feature>
<keyword evidence="2" id="KW-0862">Zinc</keyword>
<evidence type="ECO:0000256" key="1">
    <source>
        <dbReference type="ARBA" id="ARBA00022723"/>
    </source>
</evidence>
<dbReference type="AlphaFoldDB" id="A0A918CIA5"/>
<dbReference type="PANTHER" id="PTHR42742">
    <property type="entry name" value="TRANSCRIPTIONAL REPRESSOR MPRA"/>
    <property type="match status" value="1"/>
</dbReference>
<keyword evidence="1" id="KW-0479">Metal-binding</keyword>
<accession>A0A918CIA5</accession>
<protein>
    <submittedName>
        <fullName evidence="4">Mannose-6-phosphate isomerase</fullName>
    </submittedName>
</protein>